<dbReference type="HOGENOM" id="CLU_1665733_0_0_6"/>
<proteinExistence type="predicted"/>
<dbReference type="Proteomes" id="UP000032427">
    <property type="component" value="Chromosome 2"/>
</dbReference>
<dbReference type="OrthoDB" id="5878501at2"/>
<protein>
    <submittedName>
        <fullName evidence="2">Uncharacterized protein</fullName>
    </submittedName>
</protein>
<feature type="chain" id="PRO_5001857506" evidence="1">
    <location>
        <begin position="20"/>
        <end position="158"/>
    </location>
</feature>
<dbReference type="GeneID" id="28542275"/>
<accession>A0A090I8V9</accession>
<evidence type="ECO:0000313" key="2">
    <source>
        <dbReference type="EMBL" id="CED56687.1"/>
    </source>
</evidence>
<dbReference type="KEGG" id="awd:AWOD_II_0028"/>
<dbReference type="STRING" id="80852.AWOD_II_0028"/>
<organism evidence="2 3">
    <name type="scientific">Aliivibrio wodanis</name>
    <dbReference type="NCBI Taxonomy" id="80852"/>
    <lineage>
        <taxon>Bacteria</taxon>
        <taxon>Pseudomonadati</taxon>
        <taxon>Pseudomonadota</taxon>
        <taxon>Gammaproteobacteria</taxon>
        <taxon>Vibrionales</taxon>
        <taxon>Vibrionaceae</taxon>
        <taxon>Aliivibrio</taxon>
    </lineage>
</organism>
<evidence type="ECO:0000313" key="3">
    <source>
        <dbReference type="Proteomes" id="UP000032427"/>
    </source>
</evidence>
<keyword evidence="1" id="KW-0732">Signal</keyword>
<keyword evidence="3" id="KW-1185">Reference proteome</keyword>
<feature type="signal peptide" evidence="1">
    <location>
        <begin position="1"/>
        <end position="19"/>
    </location>
</feature>
<dbReference type="PATRIC" id="fig|80852.17.peg.2762"/>
<name>A0A090I8V9_9GAMM</name>
<gene>
    <name evidence="2" type="ORF">AWOD_II_0028</name>
</gene>
<sequence>MKRFLQILTLCMISYQSYAALELMHTYQDWQHYQSQDIETGEPIILGVSDVSSDHSVNTVVLRCTTEGVNLLFLKSLSYEERGYSAKASVDSGSTFGMDVWVKGRTHWATIPLKKSEAFINGNSLSVTLLGDANSTEKITLSLKGFRTMYETILPSCR</sequence>
<reference evidence="3" key="1">
    <citation type="submission" date="2014-09" db="EMBL/GenBank/DDBJ databases">
        <authorList>
            <person name="Hjerde E."/>
        </authorList>
    </citation>
    <scope>NUCLEOTIDE SEQUENCE [LARGE SCALE GENOMIC DNA]</scope>
    <source>
        <strain evidence="3">06/09/139</strain>
    </source>
</reference>
<evidence type="ECO:0000256" key="1">
    <source>
        <dbReference type="SAM" id="SignalP"/>
    </source>
</evidence>
<dbReference type="EMBL" id="LN554847">
    <property type="protein sequence ID" value="CED56687.1"/>
    <property type="molecule type" value="Genomic_DNA"/>
</dbReference>
<dbReference type="AlphaFoldDB" id="A0A090I8V9"/>